<reference evidence="7 8" key="1">
    <citation type="submission" date="2020-07" db="EMBL/GenBank/DDBJ databases">
        <title>Sequencing the genomes of 1000 actinobacteria strains.</title>
        <authorList>
            <person name="Klenk H.-P."/>
        </authorList>
    </citation>
    <scope>NUCLEOTIDE SEQUENCE [LARGE SCALE GENOMIC DNA]</scope>
    <source>
        <strain evidence="7 8">DSM 45975</strain>
    </source>
</reference>
<name>A0A839DSP4_9PSEU</name>
<dbReference type="InterPro" id="IPR002293">
    <property type="entry name" value="AA/rel_permease1"/>
</dbReference>
<evidence type="ECO:0000256" key="4">
    <source>
        <dbReference type="ARBA" id="ARBA00022989"/>
    </source>
</evidence>
<keyword evidence="2" id="KW-1003">Cell membrane</keyword>
<evidence type="ECO:0000256" key="2">
    <source>
        <dbReference type="ARBA" id="ARBA00022475"/>
    </source>
</evidence>
<feature type="transmembrane region" description="Helical" evidence="6">
    <location>
        <begin position="139"/>
        <end position="159"/>
    </location>
</feature>
<evidence type="ECO:0000313" key="7">
    <source>
        <dbReference type="EMBL" id="MBA8825012.1"/>
    </source>
</evidence>
<feature type="transmembrane region" description="Helical" evidence="6">
    <location>
        <begin position="332"/>
        <end position="355"/>
    </location>
</feature>
<feature type="transmembrane region" description="Helical" evidence="6">
    <location>
        <begin position="391"/>
        <end position="424"/>
    </location>
</feature>
<feature type="transmembrane region" description="Helical" evidence="6">
    <location>
        <begin position="197"/>
        <end position="218"/>
    </location>
</feature>
<evidence type="ECO:0000256" key="1">
    <source>
        <dbReference type="ARBA" id="ARBA00004651"/>
    </source>
</evidence>
<evidence type="ECO:0000313" key="8">
    <source>
        <dbReference type="Proteomes" id="UP000569329"/>
    </source>
</evidence>
<dbReference type="GO" id="GO:0022857">
    <property type="term" value="F:transmembrane transporter activity"/>
    <property type="evidence" value="ECO:0007669"/>
    <property type="project" value="InterPro"/>
</dbReference>
<feature type="transmembrane region" description="Helical" evidence="6">
    <location>
        <begin position="271"/>
        <end position="296"/>
    </location>
</feature>
<dbReference type="Proteomes" id="UP000569329">
    <property type="component" value="Unassembled WGS sequence"/>
</dbReference>
<dbReference type="AlphaFoldDB" id="A0A839DSP4"/>
<dbReference type="PANTHER" id="PTHR42770:SF13">
    <property type="entry name" value="L-METHIONINE_BRANCHED-CHAIN AMINO ACID EXPORTER YJEH"/>
    <property type="match status" value="1"/>
</dbReference>
<organism evidence="7 8">
    <name type="scientific">Halosaccharopolyspora lacisalsi</name>
    <dbReference type="NCBI Taxonomy" id="1000566"/>
    <lineage>
        <taxon>Bacteria</taxon>
        <taxon>Bacillati</taxon>
        <taxon>Actinomycetota</taxon>
        <taxon>Actinomycetes</taxon>
        <taxon>Pseudonocardiales</taxon>
        <taxon>Pseudonocardiaceae</taxon>
        <taxon>Halosaccharopolyspora</taxon>
    </lineage>
</organism>
<accession>A0A839DSP4</accession>
<keyword evidence="5 6" id="KW-0472">Membrane</keyword>
<proteinExistence type="predicted"/>
<evidence type="ECO:0000256" key="6">
    <source>
        <dbReference type="SAM" id="Phobius"/>
    </source>
</evidence>
<keyword evidence="8" id="KW-1185">Reference proteome</keyword>
<dbReference type="PANTHER" id="PTHR42770">
    <property type="entry name" value="AMINO ACID TRANSPORTER-RELATED"/>
    <property type="match status" value="1"/>
</dbReference>
<keyword evidence="4 6" id="KW-1133">Transmembrane helix</keyword>
<feature type="transmembrane region" description="Helical" evidence="6">
    <location>
        <begin position="25"/>
        <end position="48"/>
    </location>
</feature>
<protein>
    <submittedName>
        <fullName evidence="7">Amino acid efflux transporter</fullName>
    </submittedName>
</protein>
<dbReference type="EMBL" id="JACGWZ010000002">
    <property type="protein sequence ID" value="MBA8825012.1"/>
    <property type="molecule type" value="Genomic_DNA"/>
</dbReference>
<feature type="transmembrane region" description="Helical" evidence="6">
    <location>
        <begin position="362"/>
        <end position="385"/>
    </location>
</feature>
<dbReference type="InterPro" id="IPR050367">
    <property type="entry name" value="APC_superfamily"/>
</dbReference>
<sequence length="442" mass="45065">MAASEEARMGSAGTAKTTIRQPRPAIGLGHAIALYVGAVLGAGVLVLPGQVASLAGPASLLAWAFIGSLGLPLAMTFAALASRFPDAGGIVVFAGRAFGERAGGVAGWWYFTAVALGHVIVPLTGGYYVASALRIDQRFAYLFAGVILLLAVAANLAGLRVSGRVQLALAAGVSLLLLVTILVALPRVDPGDFTPFAPHGAVSIGRAAVVLFFAFAGWEAVAHLAGEFHDARRDLTRATAITVVTVLVLYSGVAFAVVVTGSYGSSTTDRVAVGSVLGAGFGISAATAAGVLAVVISAGTTNAFMAAISRLGYALARDQWFPRSMARLNTRGVPAVGVCATAGMGVAGLLTSYFARWGTEDLVSVPSTLILVTYLIGTAAGARLLSGRARVVAVVAFVLTAFVAPFAAAYVAVPVVVAVAALGYRRLASRRSIRHRSGRDRG</sequence>
<gene>
    <name evidence="7" type="ORF">FHX42_002359</name>
</gene>
<comment type="caution">
    <text evidence="7">The sequence shown here is derived from an EMBL/GenBank/DDBJ whole genome shotgun (WGS) entry which is preliminary data.</text>
</comment>
<comment type="subcellular location">
    <subcellularLocation>
        <location evidence="1">Cell membrane</location>
        <topology evidence="1">Multi-pass membrane protein</topology>
    </subcellularLocation>
</comment>
<evidence type="ECO:0000256" key="3">
    <source>
        <dbReference type="ARBA" id="ARBA00022692"/>
    </source>
</evidence>
<feature type="transmembrane region" description="Helical" evidence="6">
    <location>
        <begin position="165"/>
        <end position="185"/>
    </location>
</feature>
<dbReference type="RefSeq" id="WP_328796047.1">
    <property type="nucleotide sequence ID" value="NZ_JACGWZ010000002.1"/>
</dbReference>
<feature type="transmembrane region" description="Helical" evidence="6">
    <location>
        <begin position="238"/>
        <end position="259"/>
    </location>
</feature>
<dbReference type="PIRSF" id="PIRSF006060">
    <property type="entry name" value="AA_transporter"/>
    <property type="match status" value="1"/>
</dbReference>
<evidence type="ECO:0000256" key="5">
    <source>
        <dbReference type="ARBA" id="ARBA00023136"/>
    </source>
</evidence>
<dbReference type="Pfam" id="PF13520">
    <property type="entry name" value="AA_permease_2"/>
    <property type="match status" value="1"/>
</dbReference>
<dbReference type="GO" id="GO:0005886">
    <property type="term" value="C:plasma membrane"/>
    <property type="evidence" value="ECO:0007669"/>
    <property type="project" value="UniProtKB-SubCell"/>
</dbReference>
<dbReference type="Gene3D" id="1.20.1740.10">
    <property type="entry name" value="Amino acid/polyamine transporter I"/>
    <property type="match status" value="1"/>
</dbReference>
<feature type="transmembrane region" description="Helical" evidence="6">
    <location>
        <begin position="108"/>
        <end position="130"/>
    </location>
</feature>
<feature type="transmembrane region" description="Helical" evidence="6">
    <location>
        <begin position="60"/>
        <end position="81"/>
    </location>
</feature>
<keyword evidence="3 6" id="KW-0812">Transmembrane</keyword>